<accession>A0A395UPP6</accession>
<reference evidence="3 4" key="1">
    <citation type="submission" date="2018-08" db="EMBL/GenBank/DDBJ databases">
        <title>A genome reference for cultivated species of the human gut microbiota.</title>
        <authorList>
            <person name="Zou Y."/>
            <person name="Xue W."/>
            <person name="Luo G."/>
        </authorList>
    </citation>
    <scope>NUCLEOTIDE SEQUENCE [LARGE SCALE GENOMIC DNA]</scope>
    <source>
        <strain evidence="3 4">AF25-30LB</strain>
    </source>
</reference>
<dbReference type="Proteomes" id="UP000462015">
    <property type="component" value="Unassembled WGS sequence"/>
</dbReference>
<evidence type="ECO:0000313" key="3">
    <source>
        <dbReference type="EMBL" id="RGR38977.1"/>
    </source>
</evidence>
<evidence type="ECO:0000256" key="1">
    <source>
        <dbReference type="SAM" id="Coils"/>
    </source>
</evidence>
<proteinExistence type="predicted"/>
<sequence length="259" mass="30046">MNRKERQEAKTGRYRELAEKAMKESKEAYSQSHKLVENIPMGQPVLIGHHSESTHRRILDRSWNTLGKAVKLSEKAEYFEQKAKAAENNASIYLGDDDAVERLEEKLATLGKKQETMKATNKILRSKKLSEIEKHDKLKELGYSENGITQLFIPDCFGEIGFPSYIITNNGSNIRRVKEQLERARKMKMTENKEYTINGVSLVENYSENRLQLFFPSIPDADIRNQLKKNGFKWSRCNECWQSYLNHRNIDSAKKIISE</sequence>
<dbReference type="EMBL" id="WDAL01000034">
    <property type="protein sequence ID" value="KAB6632587.1"/>
    <property type="molecule type" value="Genomic_DNA"/>
</dbReference>
<keyword evidence="1" id="KW-0175">Coiled coil</keyword>
<evidence type="ECO:0000313" key="4">
    <source>
        <dbReference type="Proteomes" id="UP000266497"/>
    </source>
</evidence>
<evidence type="ECO:0000313" key="5">
    <source>
        <dbReference type="Proteomes" id="UP000462015"/>
    </source>
</evidence>
<dbReference type="AlphaFoldDB" id="A0A395UPP6"/>
<dbReference type="GeneID" id="5303800"/>
<comment type="caution">
    <text evidence="3">The sequence shown here is derived from an EMBL/GenBank/DDBJ whole genome shotgun (WGS) entry which is preliminary data.</text>
</comment>
<name>A0A395UPP6_PHOVU</name>
<protein>
    <submittedName>
        <fullName evidence="3">DUF3560 domain-containing protein</fullName>
    </submittedName>
</protein>
<reference evidence="2 5" key="2">
    <citation type="journal article" date="2019" name="Nat. Med.">
        <title>A library of human gut bacterial isolates paired with longitudinal multiomics data enables mechanistic microbiome research.</title>
        <authorList>
            <person name="Poyet M."/>
            <person name="Groussin M."/>
            <person name="Gibbons S.M."/>
            <person name="Avila-Pacheco J."/>
            <person name="Jiang X."/>
            <person name="Kearney S.M."/>
            <person name="Perrotta A.R."/>
            <person name="Berdy B."/>
            <person name="Zhao S."/>
            <person name="Lieberman T.D."/>
            <person name="Swanson P.K."/>
            <person name="Smith M."/>
            <person name="Roesemann S."/>
            <person name="Alexander J.E."/>
            <person name="Rich S.A."/>
            <person name="Livny J."/>
            <person name="Vlamakis H."/>
            <person name="Clish C."/>
            <person name="Bullock K."/>
            <person name="Deik A."/>
            <person name="Scott J."/>
            <person name="Pierce K.A."/>
            <person name="Xavier R.J."/>
            <person name="Alm E.J."/>
        </authorList>
    </citation>
    <scope>NUCLEOTIDE SEQUENCE [LARGE SCALE GENOMIC DNA]</scope>
    <source>
        <strain evidence="2 5">BIOML-A98</strain>
    </source>
</reference>
<dbReference type="EMBL" id="QRUD01000029">
    <property type="protein sequence ID" value="RGR38977.1"/>
    <property type="molecule type" value="Genomic_DNA"/>
</dbReference>
<dbReference type="InterPro" id="IPR021944">
    <property type="entry name" value="DUF3560"/>
</dbReference>
<dbReference type="Pfam" id="PF12083">
    <property type="entry name" value="DUF3560"/>
    <property type="match status" value="1"/>
</dbReference>
<dbReference type="OMA" id="RMKAANK"/>
<gene>
    <name evidence="3" type="ORF">DWY53_11395</name>
    <name evidence="2" type="ORF">GAY12_16085</name>
</gene>
<organism evidence="3 4">
    <name type="scientific">Phocaeicola vulgatus</name>
    <name type="common">Bacteroides vulgatus</name>
    <dbReference type="NCBI Taxonomy" id="821"/>
    <lineage>
        <taxon>Bacteria</taxon>
        <taxon>Pseudomonadati</taxon>
        <taxon>Bacteroidota</taxon>
        <taxon>Bacteroidia</taxon>
        <taxon>Bacteroidales</taxon>
        <taxon>Bacteroidaceae</taxon>
        <taxon>Phocaeicola</taxon>
    </lineage>
</organism>
<feature type="coiled-coil region" evidence="1">
    <location>
        <begin position="69"/>
        <end position="120"/>
    </location>
</feature>
<dbReference type="RefSeq" id="WP_011965768.1">
    <property type="nucleotide sequence ID" value="NZ_CBCRWF010000003.1"/>
</dbReference>
<evidence type="ECO:0000313" key="2">
    <source>
        <dbReference type="EMBL" id="KAB6632587.1"/>
    </source>
</evidence>
<dbReference type="Proteomes" id="UP000266497">
    <property type="component" value="Unassembled WGS sequence"/>
</dbReference>